<organism evidence="3 4">
    <name type="scientific">Lactuca saligna</name>
    <name type="common">Willowleaf lettuce</name>
    <dbReference type="NCBI Taxonomy" id="75948"/>
    <lineage>
        <taxon>Eukaryota</taxon>
        <taxon>Viridiplantae</taxon>
        <taxon>Streptophyta</taxon>
        <taxon>Embryophyta</taxon>
        <taxon>Tracheophyta</taxon>
        <taxon>Spermatophyta</taxon>
        <taxon>Magnoliopsida</taxon>
        <taxon>eudicotyledons</taxon>
        <taxon>Gunneridae</taxon>
        <taxon>Pentapetalae</taxon>
        <taxon>asterids</taxon>
        <taxon>campanulids</taxon>
        <taxon>Asterales</taxon>
        <taxon>Asteraceae</taxon>
        <taxon>Cichorioideae</taxon>
        <taxon>Cichorieae</taxon>
        <taxon>Lactucinae</taxon>
        <taxon>Lactuca</taxon>
    </lineage>
</organism>
<keyword evidence="1" id="KW-0663">Pyridoxal phosphate</keyword>
<proteinExistence type="predicted"/>
<dbReference type="EMBL" id="OX465079">
    <property type="protein sequence ID" value="CAI9274807.1"/>
    <property type="molecule type" value="Genomic_DNA"/>
</dbReference>
<name>A0AA35YJ23_LACSI</name>
<dbReference type="PANTHER" id="PTHR43092">
    <property type="entry name" value="L-CYSTEINE DESULFHYDRASE"/>
    <property type="match status" value="1"/>
</dbReference>
<reference evidence="3" key="1">
    <citation type="submission" date="2023-04" db="EMBL/GenBank/DDBJ databases">
        <authorList>
            <person name="Vijverberg K."/>
            <person name="Xiong W."/>
            <person name="Schranz E."/>
        </authorList>
    </citation>
    <scope>NUCLEOTIDE SEQUENCE</scope>
</reference>
<dbReference type="AlphaFoldDB" id="A0AA35YJ23"/>
<accession>A0AA35YJ23</accession>
<gene>
    <name evidence="3" type="ORF">LSALG_LOCUS14863</name>
</gene>
<evidence type="ECO:0000256" key="1">
    <source>
        <dbReference type="ARBA" id="ARBA00022898"/>
    </source>
</evidence>
<evidence type="ECO:0000313" key="3">
    <source>
        <dbReference type="EMBL" id="CAI9274807.1"/>
    </source>
</evidence>
<dbReference type="Proteomes" id="UP001177003">
    <property type="component" value="Chromosome 3"/>
</dbReference>
<feature type="region of interest" description="Disordered" evidence="2">
    <location>
        <begin position="24"/>
        <end position="57"/>
    </location>
</feature>
<protein>
    <submittedName>
        <fullName evidence="3">Uncharacterized protein</fullName>
    </submittedName>
</protein>
<dbReference type="PANTHER" id="PTHR43092:SF9">
    <property type="entry name" value="L-CYSTEINE DESULFHYDRASE-LIKE"/>
    <property type="match status" value="1"/>
</dbReference>
<evidence type="ECO:0000256" key="2">
    <source>
        <dbReference type="SAM" id="MobiDB-lite"/>
    </source>
</evidence>
<sequence>MSKRTCDLQDLELLATLHGLSPVVGDHQSSGNGSNGGVDQESTSDDHMLQRRKRRMEAGNSEDVSIVDNATIATTIILQRVGWAFTEGRFNKGDAVVMLHYAFQVVKKFIEAYVTHAGGSVIVVHFSFHIHSKEEIISEFRKGLTRGKAYDRKIRLAIIDHITSMPSLLILVLSHKTQGTSGLAKTAPLPLRCFTLVSLENTISHSLSSHRLWNKREAQPQQRRQTLNTTAILLGDSSANRR</sequence>
<keyword evidence="4" id="KW-1185">Reference proteome</keyword>
<evidence type="ECO:0000313" key="4">
    <source>
        <dbReference type="Proteomes" id="UP001177003"/>
    </source>
</evidence>